<keyword evidence="2" id="KW-1185">Reference proteome</keyword>
<evidence type="ECO:0000313" key="2">
    <source>
        <dbReference type="Proteomes" id="UP001054837"/>
    </source>
</evidence>
<dbReference type="EMBL" id="BPLQ01015594">
    <property type="protein sequence ID" value="GIY89330.1"/>
    <property type="molecule type" value="Genomic_DNA"/>
</dbReference>
<sequence>MRSYQEHQSSIIFHTSQNIFRNTKQQKARNKCVCFKNGTTTTDEGTRGACTDRTADGALSPERLSICTWSGYVIRDDTCTLTLAPALTLPETDAFIPADWRSFSAPRFVTIRKCLNKTPPIAQFVASGDVQKNSELLLEMNSSNHLLDFCHFWKLYGDCSASRIDN</sequence>
<dbReference type="AlphaFoldDB" id="A0AAV4X583"/>
<comment type="caution">
    <text evidence="1">The sequence shown here is derived from an EMBL/GenBank/DDBJ whole genome shotgun (WGS) entry which is preliminary data.</text>
</comment>
<name>A0AAV4X583_9ARAC</name>
<dbReference type="Proteomes" id="UP001054837">
    <property type="component" value="Unassembled WGS sequence"/>
</dbReference>
<accession>A0AAV4X583</accession>
<protein>
    <submittedName>
        <fullName evidence="1">Uncharacterized protein</fullName>
    </submittedName>
</protein>
<proteinExistence type="predicted"/>
<evidence type="ECO:0000313" key="1">
    <source>
        <dbReference type="EMBL" id="GIY89330.1"/>
    </source>
</evidence>
<gene>
    <name evidence="1" type="ORF">CDAR_59671</name>
</gene>
<organism evidence="1 2">
    <name type="scientific">Caerostris darwini</name>
    <dbReference type="NCBI Taxonomy" id="1538125"/>
    <lineage>
        <taxon>Eukaryota</taxon>
        <taxon>Metazoa</taxon>
        <taxon>Ecdysozoa</taxon>
        <taxon>Arthropoda</taxon>
        <taxon>Chelicerata</taxon>
        <taxon>Arachnida</taxon>
        <taxon>Araneae</taxon>
        <taxon>Araneomorphae</taxon>
        <taxon>Entelegynae</taxon>
        <taxon>Araneoidea</taxon>
        <taxon>Araneidae</taxon>
        <taxon>Caerostris</taxon>
    </lineage>
</organism>
<reference evidence="1 2" key="1">
    <citation type="submission" date="2021-06" db="EMBL/GenBank/DDBJ databases">
        <title>Caerostris darwini draft genome.</title>
        <authorList>
            <person name="Kono N."/>
            <person name="Arakawa K."/>
        </authorList>
    </citation>
    <scope>NUCLEOTIDE SEQUENCE [LARGE SCALE GENOMIC DNA]</scope>
</reference>